<keyword evidence="1" id="KW-0479">Metal-binding</keyword>
<dbReference type="InterPro" id="IPR011050">
    <property type="entry name" value="Pectin_lyase_fold/virulence"/>
</dbReference>
<dbReference type="PROSITE" id="PS51257">
    <property type="entry name" value="PROKAR_LIPOPROTEIN"/>
    <property type="match status" value="1"/>
</dbReference>
<protein>
    <recommendedName>
        <fullName evidence="5">Pectate lyase</fullName>
    </recommendedName>
</protein>
<evidence type="ECO:0000313" key="3">
    <source>
        <dbReference type="EMBL" id="VTR39387.1"/>
    </source>
</evidence>
<reference evidence="3 4" key="1">
    <citation type="submission" date="2019-05" db="EMBL/GenBank/DDBJ databases">
        <authorList>
            <consortium name="Pathogen Informatics"/>
        </authorList>
    </citation>
    <scope>NUCLEOTIDE SEQUENCE [LARGE SCALE GENOMIC DNA]</scope>
    <source>
        <strain evidence="3 4">NCTC11429</strain>
    </source>
</reference>
<accession>A0A4U9V1J6</accession>
<evidence type="ECO:0000313" key="4">
    <source>
        <dbReference type="Proteomes" id="UP000308196"/>
    </source>
</evidence>
<dbReference type="SUPFAM" id="SSF51126">
    <property type="entry name" value="Pectin lyase-like"/>
    <property type="match status" value="1"/>
</dbReference>
<dbReference type="KEGG" id="stha:NCTC11429_02170"/>
<proteinExistence type="predicted"/>
<dbReference type="RefSeq" id="WP_037534467.1">
    <property type="nucleotide sequence ID" value="NZ_LR590484.1"/>
</dbReference>
<sequence length="488" mass="52903">MKRQSLFSFGALAMILLSCSKDPLVSRLEWIEWTESNATTEDGRLLAFPGAEGFGRFAKGARGAAAPTVYVVSNLEDSGPGSFRDAVSKPGRFVLFNVSGIIKLKSNLAVAANTTIAGHTAPGDGIVLYGRKVSFSGSNGTIARFIRIRLGANAGAGKSDDASGIANGNNIMLDHMSFTWGLDEVFSINWDKKGYEPDSITIQNSIIGQGLHRHNHSAGGLIQTGGRISIIRSLYHSNKTRNPKVKGINEFVNNVVYNFGNANTSYPDHAISADAYILGGESSGESNVTILNNYFVGGPSTPKTKGTPFSRGNGNFNLYQSGNYFDNNQNGKLDGQLIEATEVWYHGLTADNFKTSDFYGTYPTLRPKLSAKEAYAYLVDHVGAILPRRDQVDAFLIQELRSKGTRGFYTYRESDLPLDNGGLGRFEPAEPLADSDGDGIPDIWEERLKLDKNNGADALTPSSHPLFSGYLNIEAYLILLAQQKKTGK</sequence>
<dbReference type="InterPro" id="IPR012334">
    <property type="entry name" value="Pectin_lyas_fold"/>
</dbReference>
<dbReference type="Proteomes" id="UP000308196">
    <property type="component" value="Chromosome"/>
</dbReference>
<dbReference type="GeneID" id="78462896"/>
<dbReference type="STRING" id="1123265.GCA_000686625_01037"/>
<gene>
    <name evidence="3" type="ORF">NCTC11429_02170</name>
</gene>
<dbReference type="PANTHER" id="PTHR42970:SF1">
    <property type="entry name" value="PECTATE LYASE C-RELATED"/>
    <property type="match status" value="1"/>
</dbReference>
<keyword evidence="2" id="KW-0325">Glycoprotein</keyword>
<evidence type="ECO:0008006" key="5">
    <source>
        <dbReference type="Google" id="ProtNLM"/>
    </source>
</evidence>
<name>A0A4U9V1J6_9SPHI</name>
<dbReference type="EMBL" id="LR590484">
    <property type="protein sequence ID" value="VTR39387.1"/>
    <property type="molecule type" value="Genomic_DNA"/>
</dbReference>
<dbReference type="AlphaFoldDB" id="A0A4U9V1J6"/>
<dbReference type="Gene3D" id="2.160.20.10">
    <property type="entry name" value="Single-stranded right-handed beta-helix, Pectin lyase-like"/>
    <property type="match status" value="1"/>
</dbReference>
<evidence type="ECO:0000256" key="1">
    <source>
        <dbReference type="ARBA" id="ARBA00022723"/>
    </source>
</evidence>
<evidence type="ECO:0000256" key="2">
    <source>
        <dbReference type="ARBA" id="ARBA00023180"/>
    </source>
</evidence>
<dbReference type="GO" id="GO:0046872">
    <property type="term" value="F:metal ion binding"/>
    <property type="evidence" value="ECO:0007669"/>
    <property type="project" value="UniProtKB-KW"/>
</dbReference>
<dbReference type="PANTHER" id="PTHR42970">
    <property type="entry name" value="PECTATE LYASE C-RELATED"/>
    <property type="match status" value="1"/>
</dbReference>
<organism evidence="3 4">
    <name type="scientific">Sphingobacterium thalpophilum</name>
    <dbReference type="NCBI Taxonomy" id="259"/>
    <lineage>
        <taxon>Bacteria</taxon>
        <taxon>Pseudomonadati</taxon>
        <taxon>Bacteroidota</taxon>
        <taxon>Sphingobacteriia</taxon>
        <taxon>Sphingobacteriales</taxon>
        <taxon>Sphingobacteriaceae</taxon>
        <taxon>Sphingobacterium</taxon>
    </lineage>
</organism>
<dbReference type="InterPro" id="IPR052063">
    <property type="entry name" value="Polysaccharide_Lyase_1"/>
</dbReference>